<dbReference type="Proteomes" id="UP000054736">
    <property type="component" value="Unassembled WGS sequence"/>
</dbReference>
<comment type="caution">
    <text evidence="1">The sequence shown here is derived from an EMBL/GenBank/DDBJ whole genome shotgun (WGS) entry which is preliminary data.</text>
</comment>
<protein>
    <submittedName>
        <fullName evidence="1">Glycine cleavage T protein</fullName>
    </submittedName>
</protein>
<evidence type="ECO:0000313" key="1">
    <source>
        <dbReference type="EMBL" id="KTC93724.1"/>
    </source>
</evidence>
<dbReference type="RefSeq" id="WP_058494441.1">
    <property type="nucleotide sequence ID" value="NZ_CAAAIU010000006.1"/>
</dbReference>
<dbReference type="Gene3D" id="3.30.70.1630">
    <property type="match status" value="1"/>
</dbReference>
<dbReference type="STRING" id="1212489.Ldro_0074"/>
<dbReference type="SUPFAM" id="SSF103025">
    <property type="entry name" value="Folate-binding domain"/>
    <property type="match status" value="1"/>
</dbReference>
<name>A0A0W0TDN6_9GAMM</name>
<dbReference type="AlphaFoldDB" id="A0A0W0TDN6"/>
<dbReference type="PATRIC" id="fig|1212489.4.peg.74"/>
<reference evidence="1 2" key="1">
    <citation type="submission" date="2015-11" db="EMBL/GenBank/DDBJ databases">
        <title>Genomic analysis of 38 Legionella species identifies large and diverse effector repertoires.</title>
        <authorList>
            <person name="Burstein D."/>
            <person name="Amaro F."/>
            <person name="Zusman T."/>
            <person name="Lifshitz Z."/>
            <person name="Cohen O."/>
            <person name="Gilbert J.A."/>
            <person name="Pupko T."/>
            <person name="Shuman H.A."/>
            <person name="Segal G."/>
        </authorList>
    </citation>
    <scope>NUCLEOTIDE SEQUENCE [LARGE SCALE GENOMIC DNA]</scope>
    <source>
        <strain evidence="1 2">ATCC 700990</strain>
    </source>
</reference>
<dbReference type="Gene3D" id="2.40.30.160">
    <property type="match status" value="1"/>
</dbReference>
<accession>A0A0W0TDN6</accession>
<organism evidence="1 2">
    <name type="scientific">Legionella drozanskii LLAP-1</name>
    <dbReference type="NCBI Taxonomy" id="1212489"/>
    <lineage>
        <taxon>Bacteria</taxon>
        <taxon>Pseudomonadati</taxon>
        <taxon>Pseudomonadota</taxon>
        <taxon>Gammaproteobacteria</taxon>
        <taxon>Legionellales</taxon>
        <taxon>Legionellaceae</taxon>
        <taxon>Legionella</taxon>
    </lineage>
</organism>
<gene>
    <name evidence="1" type="ORF">Ldro_0074</name>
</gene>
<dbReference type="Gene3D" id="3.30.70.1400">
    <property type="entry name" value="Aminomethyltransferase beta-barrel domains"/>
    <property type="match status" value="1"/>
</dbReference>
<dbReference type="GO" id="GO:0016226">
    <property type="term" value="P:iron-sulfur cluster assembly"/>
    <property type="evidence" value="ECO:0007669"/>
    <property type="project" value="TreeGrafter"/>
</dbReference>
<proteinExistence type="predicted"/>
<dbReference type="EMBL" id="LNXY01000001">
    <property type="protein sequence ID" value="KTC93724.1"/>
    <property type="molecule type" value="Genomic_DNA"/>
</dbReference>
<dbReference type="InterPro" id="IPR045179">
    <property type="entry name" value="YgfZ/GcvT"/>
</dbReference>
<evidence type="ECO:0000313" key="2">
    <source>
        <dbReference type="Proteomes" id="UP000054736"/>
    </source>
</evidence>
<dbReference type="PANTHER" id="PTHR22602">
    <property type="entry name" value="TRANSFERASE CAF17, MITOCHONDRIAL-RELATED"/>
    <property type="match status" value="1"/>
</dbReference>
<dbReference type="InterPro" id="IPR017703">
    <property type="entry name" value="YgfZ/GCV_T_CS"/>
</dbReference>
<dbReference type="PANTHER" id="PTHR22602:SF0">
    <property type="entry name" value="TRANSFERASE CAF17, MITOCHONDRIAL-RELATED"/>
    <property type="match status" value="1"/>
</dbReference>
<dbReference type="OrthoDB" id="9796287at2"/>
<dbReference type="NCBIfam" id="TIGR03317">
    <property type="entry name" value="ygfZ_signature"/>
    <property type="match status" value="1"/>
</dbReference>
<sequence length="325" mass="36813">MNFSEYLVNNRSLTTFLSLDEELNIENNKNYLFDLSYLSSLKITGERAEEFLQGQISCDVHKVSASTIQQGAMCNLKGRVLALFDVLNWQGLQLILASDLLAATEHSLTKSAMLSRVKLEASTDYQIYGFYLSNPKDLLPANTPLPSTPLALNSTELSCCYSLDNQFYILLIKKELNASLIQPFIEHQQFRGSLVWHQLQLACKRIQIYPDTRGLFLPHRIDLHLSGHLSFDKGCYKGQEIVARTHYRATLKYGLKLFTIETSETLTAGKKLFTPDSKAEIGELIDYCPLENNRYIVAVSILFEHPNQVLMESQMDVVSLEPISC</sequence>
<keyword evidence="2" id="KW-1185">Reference proteome</keyword>